<reference evidence="8" key="2">
    <citation type="journal article" date="2007" name="PLoS Biol.">
        <title>Survey sequencing and comparative analysis of the elephant shark (Callorhinchus milii) genome.</title>
        <authorList>
            <person name="Venkatesh B."/>
            <person name="Kirkness E.F."/>
            <person name="Loh Y.H."/>
            <person name="Halpern A.L."/>
            <person name="Lee A.P."/>
            <person name="Johnson J."/>
            <person name="Dandona N."/>
            <person name="Viswanathan L.D."/>
            <person name="Tay A."/>
            <person name="Venter J.C."/>
            <person name="Strausberg R.L."/>
            <person name="Brenner S."/>
        </authorList>
    </citation>
    <scope>NUCLEOTIDE SEQUENCE [LARGE SCALE GENOMIC DNA]</scope>
</reference>
<dbReference type="PROSITE" id="PS50092">
    <property type="entry name" value="TSP1"/>
    <property type="match status" value="1"/>
</dbReference>
<dbReference type="AlphaFoldDB" id="V9LEU8"/>
<evidence type="ECO:0000313" key="7">
    <source>
        <dbReference type="Ensembl" id="ENSCMIP00000033319.1"/>
    </source>
</evidence>
<evidence type="ECO:0000259" key="4">
    <source>
        <dbReference type="Pfam" id="PF19028"/>
    </source>
</evidence>
<dbReference type="STRING" id="7868.ENSCMIP00000033319"/>
<name>V9LEU8_CALMI</name>
<dbReference type="InterPro" id="IPR039942">
    <property type="entry name" value="SBSPO"/>
</dbReference>
<dbReference type="SUPFAM" id="SSF82895">
    <property type="entry name" value="TSP-1 type 1 repeat"/>
    <property type="match status" value="1"/>
</dbReference>
<dbReference type="Proteomes" id="UP000314986">
    <property type="component" value="Unassembled WGS sequence"/>
</dbReference>
<dbReference type="SMART" id="SM00209">
    <property type="entry name" value="TSP1"/>
    <property type="match status" value="1"/>
</dbReference>
<dbReference type="InterPro" id="IPR036383">
    <property type="entry name" value="TSP1_rpt_sf"/>
</dbReference>
<evidence type="ECO:0000256" key="2">
    <source>
        <dbReference type="ARBA" id="ARBA00023157"/>
    </source>
</evidence>
<feature type="domain" description="SBSPON-like C-terminal" evidence="5">
    <location>
        <begin position="92"/>
        <end position="180"/>
    </location>
</feature>
<dbReference type="EMBL" id="JW878496">
    <property type="protein sequence ID" value="AFP11013.1"/>
    <property type="molecule type" value="mRNA"/>
</dbReference>
<keyword evidence="2" id="KW-1015">Disulfide bond</keyword>
<evidence type="ECO:0000313" key="6">
    <source>
        <dbReference type="EMBL" id="AFP11013.1"/>
    </source>
</evidence>
<evidence type="ECO:0000256" key="1">
    <source>
        <dbReference type="ARBA" id="ARBA00022729"/>
    </source>
</evidence>
<dbReference type="InterPro" id="IPR056801">
    <property type="entry name" value="SBSPON_C"/>
</dbReference>
<accession>V9LEU8</accession>
<keyword evidence="3" id="KW-0325">Glycoprotein</keyword>
<dbReference type="OMA" id="RCEENIH"/>
<organism evidence="6">
    <name type="scientific">Callorhinchus milii</name>
    <name type="common">Ghost shark</name>
    <dbReference type="NCBI Taxonomy" id="7868"/>
    <lineage>
        <taxon>Eukaryota</taxon>
        <taxon>Metazoa</taxon>
        <taxon>Chordata</taxon>
        <taxon>Craniata</taxon>
        <taxon>Vertebrata</taxon>
        <taxon>Chondrichthyes</taxon>
        <taxon>Holocephali</taxon>
        <taxon>Chimaeriformes</taxon>
        <taxon>Callorhinchidae</taxon>
        <taxon>Callorhinchus</taxon>
    </lineage>
</organism>
<evidence type="ECO:0000259" key="5">
    <source>
        <dbReference type="Pfam" id="PF25031"/>
    </source>
</evidence>
<dbReference type="Ensembl" id="ENSCMIT00000033825.1">
    <property type="protein sequence ID" value="ENSCMIP00000033319.1"/>
    <property type="gene ID" value="ENSCMIG00000014220.1"/>
</dbReference>
<keyword evidence="1" id="KW-0732">Signal</keyword>
<proteinExistence type="evidence at transcript level"/>
<dbReference type="Pfam" id="PF19028">
    <property type="entry name" value="TSP1_spondin"/>
    <property type="match status" value="1"/>
</dbReference>
<reference evidence="7" key="4">
    <citation type="submission" date="2025-05" db="UniProtKB">
        <authorList>
            <consortium name="Ensembl"/>
        </authorList>
    </citation>
    <scope>IDENTIFICATION</scope>
</reference>
<evidence type="ECO:0000256" key="3">
    <source>
        <dbReference type="ARBA" id="ARBA00023180"/>
    </source>
</evidence>
<dbReference type="GeneTree" id="ENSGT00390000008325"/>
<dbReference type="PANTHER" id="PTHR20920:SF6">
    <property type="entry name" value="SOMATOMEDIN B AND THROMBOSPONDIN TYPE 1 DOMAIN CONTAINING"/>
    <property type="match status" value="1"/>
</dbReference>
<dbReference type="InterPro" id="IPR000884">
    <property type="entry name" value="TSP1_rpt"/>
</dbReference>
<sequence length="187" mass="20765">MQVCVCAAIDCLVGPWGSWSPCSSLCGVGSRNRSRQVSTPPRNGGKPCPDLKQRRGCYGHEPSRCHSVKEVAKILPDSYTRTFKDPWKRPHLMVKEQKSSYCAYFRVKQVSGACRQGAWTSRVLRDKSVCVECQGEAMGSRDRCEGDGLQGTRTFWTAASTPSCQGSWVRSSLVENCRCPPHSLIFI</sequence>
<dbReference type="InterPro" id="IPR044004">
    <property type="entry name" value="TSP1_spondin_dom"/>
</dbReference>
<dbReference type="Pfam" id="PF25031">
    <property type="entry name" value="SBSPON_C"/>
    <property type="match status" value="1"/>
</dbReference>
<reference evidence="6 8" key="3">
    <citation type="journal article" date="2014" name="Nature">
        <title>Elephant shark genome provides unique insights into gnathostome evolution.</title>
        <authorList>
            <consortium name="International Elephant Shark Genome Sequencing Consortium"/>
            <person name="Venkatesh B."/>
            <person name="Lee A.P."/>
            <person name="Ravi V."/>
            <person name="Maurya A.K."/>
            <person name="Lian M.M."/>
            <person name="Swann J.B."/>
            <person name="Ohta Y."/>
            <person name="Flajnik M.F."/>
            <person name="Sutoh Y."/>
            <person name="Kasahara M."/>
            <person name="Hoon S."/>
            <person name="Gangu V."/>
            <person name="Roy S.W."/>
            <person name="Irimia M."/>
            <person name="Korzh V."/>
            <person name="Kondrychyn I."/>
            <person name="Lim Z.W."/>
            <person name="Tay B.H."/>
            <person name="Tohari S."/>
            <person name="Kong K.W."/>
            <person name="Ho S."/>
            <person name="Lorente-Galdos B."/>
            <person name="Quilez J."/>
            <person name="Marques-Bonet T."/>
            <person name="Raney B.J."/>
            <person name="Ingham P.W."/>
            <person name="Tay A."/>
            <person name="Hillier L.W."/>
            <person name="Minx P."/>
            <person name="Boehm T."/>
            <person name="Wilson R.K."/>
            <person name="Brenner S."/>
            <person name="Warren W.C."/>
        </authorList>
    </citation>
    <scope>NUCLEOTIDE SEQUENCE</scope>
    <source>
        <tissue evidence="6">Ovary</tissue>
    </source>
</reference>
<dbReference type="PANTHER" id="PTHR20920">
    <property type="entry name" value="RPE-SPONDIN"/>
    <property type="match status" value="1"/>
</dbReference>
<protein>
    <submittedName>
        <fullName evidence="6">RPE-spondin</fullName>
    </submittedName>
    <submittedName>
        <fullName evidence="7">Somatomedin-B and thrombospondin type-1 domain-containing protein-like</fullName>
    </submittedName>
</protein>
<keyword evidence="8" id="KW-1185">Reference proteome</keyword>
<feature type="domain" description="Spondin-like TSP1" evidence="4">
    <location>
        <begin position="11"/>
        <end position="60"/>
    </location>
</feature>
<dbReference type="Gene3D" id="2.20.100.10">
    <property type="entry name" value="Thrombospondin type-1 (TSP1) repeat"/>
    <property type="match status" value="1"/>
</dbReference>
<evidence type="ECO:0000313" key="8">
    <source>
        <dbReference type="Proteomes" id="UP000314986"/>
    </source>
</evidence>
<reference evidence="8" key="1">
    <citation type="journal article" date="2006" name="Science">
        <title>Ancient noncoding elements conserved in the human genome.</title>
        <authorList>
            <person name="Venkatesh B."/>
            <person name="Kirkness E.F."/>
            <person name="Loh Y.H."/>
            <person name="Halpern A.L."/>
            <person name="Lee A.P."/>
            <person name="Johnson J."/>
            <person name="Dandona N."/>
            <person name="Viswanathan L.D."/>
            <person name="Tay A."/>
            <person name="Venter J.C."/>
            <person name="Strausberg R.L."/>
            <person name="Brenner S."/>
        </authorList>
    </citation>
    <scope>NUCLEOTIDE SEQUENCE [LARGE SCALE GENOMIC DNA]</scope>
</reference>